<feature type="region of interest" description="Disordered" evidence="1">
    <location>
        <begin position="38"/>
        <end position="61"/>
    </location>
</feature>
<sequence length="432" mass="48034">MARFVDLEQENDDDASAPCIADAVQRAIQMEAISHAHCPHDSTQASREKQGQKQDQKQDQKQVRSAMIDALGCYPIVKAIVASIDLNTLDALARTCRSIHDVLIQYRSILLISTLRCLRDAAPTNCQEPFHYRACASNWNCADNGRGCQAKASDCARDMVSECRKCGQVICRNCAIKPPAPATLRERHRRLCLSCARAPIAMLVNPTLPRNTLPSSDIIRQAVCKCDTSGVWLCQPCGRNIRGADHEYQRIWRWRNTYGEILGGLGTGIGDGDRGVVCGREKCCLGARERENEIDCDAEDARGTGTAPWISDQQYHPPSPQTPPPSSTAASPFTSLMDELRHEHERTPSPQLGPGYERHEIEGIGGRVKRKLVRMVRVGACVPEWDDEINGRSRFLEPEIQGNARSWCGWCWRVIPGRKDIDCDDSSSCPKN</sequence>
<feature type="region of interest" description="Disordered" evidence="1">
    <location>
        <begin position="341"/>
        <end position="360"/>
    </location>
</feature>
<feature type="region of interest" description="Disordered" evidence="1">
    <location>
        <begin position="296"/>
        <end position="332"/>
    </location>
</feature>
<gene>
    <name evidence="2" type="ORF">CDD82_788</name>
</gene>
<dbReference type="Proteomes" id="UP000224854">
    <property type="component" value="Unassembled WGS sequence"/>
</dbReference>
<proteinExistence type="predicted"/>
<protein>
    <recommendedName>
        <fullName evidence="4">F-box domain-containing protein</fullName>
    </recommendedName>
</protein>
<organism evidence="2 3">
    <name type="scientific">Ophiocordyceps australis</name>
    <dbReference type="NCBI Taxonomy" id="1399860"/>
    <lineage>
        <taxon>Eukaryota</taxon>
        <taxon>Fungi</taxon>
        <taxon>Dikarya</taxon>
        <taxon>Ascomycota</taxon>
        <taxon>Pezizomycotina</taxon>
        <taxon>Sordariomycetes</taxon>
        <taxon>Hypocreomycetidae</taxon>
        <taxon>Hypocreales</taxon>
        <taxon>Ophiocordycipitaceae</taxon>
        <taxon>Ophiocordyceps</taxon>
    </lineage>
</organism>
<dbReference type="AlphaFoldDB" id="A0A2C5ZQ42"/>
<name>A0A2C5ZQ42_9HYPO</name>
<evidence type="ECO:0000313" key="2">
    <source>
        <dbReference type="EMBL" id="PHH81441.1"/>
    </source>
</evidence>
<feature type="compositionally biased region" description="Pro residues" evidence="1">
    <location>
        <begin position="317"/>
        <end position="326"/>
    </location>
</feature>
<comment type="caution">
    <text evidence="2">The sequence shown here is derived from an EMBL/GenBank/DDBJ whole genome shotgun (WGS) entry which is preliminary data.</text>
</comment>
<dbReference type="EMBL" id="NJEU01000120">
    <property type="protein sequence ID" value="PHH81441.1"/>
    <property type="molecule type" value="Genomic_DNA"/>
</dbReference>
<dbReference type="OrthoDB" id="5288318at2759"/>
<evidence type="ECO:0008006" key="4">
    <source>
        <dbReference type="Google" id="ProtNLM"/>
    </source>
</evidence>
<accession>A0A2C5ZQ42</accession>
<evidence type="ECO:0000256" key="1">
    <source>
        <dbReference type="SAM" id="MobiDB-lite"/>
    </source>
</evidence>
<feature type="compositionally biased region" description="Basic and acidic residues" evidence="1">
    <location>
        <begin position="46"/>
        <end position="61"/>
    </location>
</feature>
<evidence type="ECO:0000313" key="3">
    <source>
        <dbReference type="Proteomes" id="UP000224854"/>
    </source>
</evidence>
<reference evidence="2 3" key="1">
    <citation type="submission" date="2017-06" db="EMBL/GenBank/DDBJ databases">
        <title>Ant-infecting Ophiocordyceps genomes reveal a high diversity of potential behavioral manipulation genes and a possible major role for enterotoxins.</title>
        <authorList>
            <person name="De Bekker C."/>
            <person name="Evans H.C."/>
            <person name="Brachmann A."/>
            <person name="Hughes D.P."/>
        </authorList>
    </citation>
    <scope>NUCLEOTIDE SEQUENCE [LARGE SCALE GENOMIC DNA]</scope>
    <source>
        <strain evidence="2 3">1348a</strain>
    </source>
</reference>
<keyword evidence="3" id="KW-1185">Reference proteome</keyword>